<evidence type="ECO:0000256" key="1">
    <source>
        <dbReference type="ARBA" id="ARBA00004141"/>
    </source>
</evidence>
<dbReference type="KEGG" id="clus:A9F13_01g01782"/>
<feature type="transmembrane region" description="Helical" evidence="7">
    <location>
        <begin position="85"/>
        <end position="102"/>
    </location>
</feature>
<keyword evidence="5 7" id="KW-0472">Membrane</keyword>
<feature type="region of interest" description="Disordered" evidence="6">
    <location>
        <begin position="1"/>
        <end position="31"/>
    </location>
</feature>
<dbReference type="OMA" id="GKLGWSW"/>
<evidence type="ECO:0000256" key="5">
    <source>
        <dbReference type="ARBA" id="ARBA00023136"/>
    </source>
</evidence>
<dbReference type="PROSITE" id="PS50850">
    <property type="entry name" value="MFS"/>
    <property type="match status" value="1"/>
</dbReference>
<evidence type="ECO:0000313" key="9">
    <source>
        <dbReference type="EMBL" id="OVF10762.1"/>
    </source>
</evidence>
<feature type="transmembrane region" description="Helical" evidence="7">
    <location>
        <begin position="308"/>
        <end position="332"/>
    </location>
</feature>
<dbReference type="PANTHER" id="PTHR43791">
    <property type="entry name" value="PERMEASE-RELATED"/>
    <property type="match status" value="1"/>
</dbReference>
<keyword evidence="2" id="KW-0813">Transport</keyword>
<evidence type="ECO:0000313" key="10">
    <source>
        <dbReference type="Proteomes" id="UP000195602"/>
    </source>
</evidence>
<dbReference type="PANTHER" id="PTHR43791:SF18">
    <property type="entry name" value="NICOTINIC ACID TRANSPORTER TNA1, PUTATIVE (AFU_ORTHOLOGUE AFUA_3G03820)-RELATED"/>
    <property type="match status" value="1"/>
</dbReference>
<proteinExistence type="predicted"/>
<feature type="transmembrane region" description="Helical" evidence="7">
    <location>
        <begin position="403"/>
        <end position="422"/>
    </location>
</feature>
<dbReference type="Gene3D" id="1.20.1250.20">
    <property type="entry name" value="MFS general substrate transporter like domains"/>
    <property type="match status" value="2"/>
</dbReference>
<dbReference type="GO" id="GO:0016020">
    <property type="term" value="C:membrane"/>
    <property type="evidence" value="ECO:0007669"/>
    <property type="project" value="UniProtKB-SubCell"/>
</dbReference>
<evidence type="ECO:0000256" key="2">
    <source>
        <dbReference type="ARBA" id="ARBA00022448"/>
    </source>
</evidence>
<dbReference type="InterPro" id="IPR020846">
    <property type="entry name" value="MFS_dom"/>
</dbReference>
<feature type="transmembrane region" description="Helical" evidence="7">
    <location>
        <begin position="174"/>
        <end position="198"/>
    </location>
</feature>
<dbReference type="GO" id="GO:0022857">
    <property type="term" value="F:transmembrane transporter activity"/>
    <property type="evidence" value="ECO:0007669"/>
    <property type="project" value="InterPro"/>
</dbReference>
<evidence type="ECO:0000256" key="7">
    <source>
        <dbReference type="SAM" id="Phobius"/>
    </source>
</evidence>
<protein>
    <submittedName>
        <fullName evidence="9">High-affinity nicotinic acid transporter</fullName>
    </submittedName>
</protein>
<dbReference type="Proteomes" id="UP000195602">
    <property type="component" value="Unassembled WGS sequence"/>
</dbReference>
<organism evidence="9 10">
    <name type="scientific">Clavispora lusitaniae</name>
    <name type="common">Candida lusitaniae</name>
    <dbReference type="NCBI Taxonomy" id="36911"/>
    <lineage>
        <taxon>Eukaryota</taxon>
        <taxon>Fungi</taxon>
        <taxon>Dikarya</taxon>
        <taxon>Ascomycota</taxon>
        <taxon>Saccharomycotina</taxon>
        <taxon>Pichiomycetes</taxon>
        <taxon>Metschnikowiaceae</taxon>
        <taxon>Clavispora</taxon>
    </lineage>
</organism>
<feature type="transmembrane region" description="Helical" evidence="7">
    <location>
        <begin position="467"/>
        <end position="489"/>
    </location>
</feature>
<feature type="transmembrane region" description="Helical" evidence="7">
    <location>
        <begin position="369"/>
        <end position="391"/>
    </location>
</feature>
<dbReference type="FunFam" id="1.20.1250.20:FF:000068">
    <property type="entry name" value="MFS general substrate transporter"/>
    <property type="match status" value="1"/>
</dbReference>
<dbReference type="InterPro" id="IPR011701">
    <property type="entry name" value="MFS"/>
</dbReference>
<dbReference type="Pfam" id="PF07690">
    <property type="entry name" value="MFS_1"/>
    <property type="match status" value="1"/>
</dbReference>
<dbReference type="AlphaFoldDB" id="A0AA91Q465"/>
<gene>
    <name evidence="9" type="ORF">A9F13_01g01782</name>
</gene>
<dbReference type="EMBL" id="LYUB02000001">
    <property type="protein sequence ID" value="OVF10762.1"/>
    <property type="molecule type" value="Genomic_DNA"/>
</dbReference>
<feature type="transmembrane region" description="Helical" evidence="7">
    <location>
        <begin position="344"/>
        <end position="363"/>
    </location>
</feature>
<feature type="compositionally biased region" description="Basic and acidic residues" evidence="6">
    <location>
        <begin position="1"/>
        <end position="15"/>
    </location>
</feature>
<dbReference type="SUPFAM" id="SSF103473">
    <property type="entry name" value="MFS general substrate transporter"/>
    <property type="match status" value="1"/>
</dbReference>
<dbReference type="FunFam" id="1.20.1250.20:FF:000034">
    <property type="entry name" value="MFS general substrate transporter"/>
    <property type="match status" value="1"/>
</dbReference>
<feature type="transmembrane region" description="Helical" evidence="7">
    <location>
        <begin position="210"/>
        <end position="232"/>
    </location>
</feature>
<comment type="caution">
    <text evidence="9">The sequence shown here is derived from an EMBL/GenBank/DDBJ whole genome shotgun (WGS) entry which is preliminary data.</text>
</comment>
<feature type="transmembrane region" description="Helical" evidence="7">
    <location>
        <begin position="117"/>
        <end position="136"/>
    </location>
</feature>
<keyword evidence="3 7" id="KW-0812">Transmembrane</keyword>
<evidence type="ECO:0000259" key="8">
    <source>
        <dbReference type="PROSITE" id="PS50850"/>
    </source>
</evidence>
<name>A0AA91Q465_CLALS</name>
<dbReference type="InterPro" id="IPR036259">
    <property type="entry name" value="MFS_trans_sf"/>
</dbReference>
<sequence>MKTTSDEKPDVEHIESVSQDSRNVDSLTQESDEDFSDIDEAKLRHKIDIRIIPLFTILYLLSFLDRGNIGNAKIEGLAEDLKLRGNEYNLCLTIFFIFYASMEVPSNTILHHVSPRVFIPLTMVLWSIVMTLMGTVRNYHQLLATRALLGLFEASLFPGISYILSMYYKKNEVLVRQAIFFSAASMAGAFSGVLAAAISKMDGVGGYEGWRWIFILEGLLTFVVAVVSFFYFPQYPGECYFLTERERKFAVWRTKHSGNETQRSVVKTDENDVGETLGEQKLAERYLGEDHEHKKKYFWAVFKDWHSYAMLCVYWGVCVPLYAISLFTPTIIRTLGYTSTKAQLMSAPIYVVAAVFSIAQAFWSNRNGYRSPFLIFNFLCMAVGYTIALAIDPRKNPHAVYAGLYIAALGIYPAIPMTIIWFSNNLSGSYKRAVGIGFQIGFGNFSGAFASNFYRTQDSPRYQLGHALVLGFVLMGLFFIMSLIVGYSLSNRKKRRDLATGVYDSYSDEVLMEMGDKNPYFTYRL</sequence>
<accession>A0AA91Q465</accession>
<keyword evidence="4 7" id="KW-1133">Transmembrane helix</keyword>
<evidence type="ECO:0000256" key="6">
    <source>
        <dbReference type="SAM" id="MobiDB-lite"/>
    </source>
</evidence>
<feature type="domain" description="Major facilitator superfamily (MFS) profile" evidence="8">
    <location>
        <begin position="51"/>
        <end position="494"/>
    </location>
</feature>
<feature type="transmembrane region" description="Helical" evidence="7">
    <location>
        <begin position="47"/>
        <end position="64"/>
    </location>
</feature>
<evidence type="ECO:0000256" key="4">
    <source>
        <dbReference type="ARBA" id="ARBA00022989"/>
    </source>
</evidence>
<evidence type="ECO:0000256" key="3">
    <source>
        <dbReference type="ARBA" id="ARBA00022692"/>
    </source>
</evidence>
<reference evidence="9 10" key="1">
    <citation type="submission" date="2017-04" db="EMBL/GenBank/DDBJ databases">
        <title>Draft genome of the yeast Clavispora lusitaniae type strain CBS 6936.</title>
        <authorList>
            <person name="Durrens P."/>
            <person name="Klopp C."/>
            <person name="Biteau N."/>
            <person name="Fitton-Ouhabi V."/>
            <person name="Dementhon K."/>
            <person name="Accoceberry I."/>
            <person name="Sherman D.J."/>
            <person name="Noel T."/>
        </authorList>
    </citation>
    <scope>NUCLEOTIDE SEQUENCE [LARGE SCALE GENOMIC DNA]</scope>
    <source>
        <strain evidence="9 10">CBS 6936</strain>
    </source>
</reference>
<feature type="compositionally biased region" description="Polar residues" evidence="6">
    <location>
        <begin position="16"/>
        <end position="29"/>
    </location>
</feature>
<comment type="subcellular location">
    <subcellularLocation>
        <location evidence="1">Membrane</location>
        <topology evidence="1">Multi-pass membrane protein</topology>
    </subcellularLocation>
</comment>